<dbReference type="AlphaFoldDB" id="C2BG63"/>
<sequence length="544" mass="62881">MKKEHITGDNSHGFSNEKELVNALNEKTLKNLNTHLKRFIQQICEDYSISNNNMTIKAYIATRQVDPYTNKKINVKPDFYIEIGNQQFGISTKMGSGNSVHQESVDSFISWIRNNKNIIIADESIYNCLKLLIWGDGTLNGSAPVIKDSYGFVIGRYSTREFKNLYPKEHKIIQNFLNINAKEIIKRALFLGKTNNEVNYIYHGTSINGIWISQKDILDYNLNYCLNSNTFNVGRMSLQIYNADKKGTESGASKRGNIQFKYGTLEEDIQTLMLSKTSNIGTYEGNLEEFNFSKMMNKNKNHKFWSFINTKLNLKKYGNYYIIKVEGHKYSRNAKKKVMCKSDNYIIETKNPLNKDFMLKNEYQLTESDLANISNYKIIPNSGISVKQVNSKKYTLTKLTVPNFISAFKDYLENTSYLCATMIFYCTENKVNENSSIAKNLNIDEIKFIEFAKSKFNITVRSLLDYESLKILKKSTKELLEKTIENNKKLKQALFTGKGWFDDPYFINFIYRNGSLTDEYYPPYKIDNGSGRSKGKYTIIIKPI</sequence>
<reference evidence="1 2" key="1">
    <citation type="submission" date="2008-10" db="EMBL/GenBank/DDBJ databases">
        <authorList>
            <person name="Qin X."/>
            <person name="Bachman B."/>
            <person name="Battles P."/>
            <person name="Bell A."/>
            <person name="Bess C."/>
            <person name="Bickham C."/>
            <person name="Chaboub L."/>
            <person name="Chen D."/>
            <person name="Coyle M."/>
            <person name="Deiros D.R."/>
            <person name="Dinh H."/>
            <person name="Forbes L."/>
            <person name="Fowler G."/>
            <person name="Francisco L."/>
            <person name="Fu Q."/>
            <person name="Gubbala S."/>
            <person name="Hale W."/>
            <person name="Han Y."/>
            <person name="Hemphill L."/>
            <person name="Highlander S.K."/>
            <person name="Hirani K."/>
            <person name="Hogues M."/>
            <person name="Jackson L."/>
            <person name="Jakkamsetti A."/>
            <person name="Javaid M."/>
            <person name="Jiang H."/>
            <person name="Korchina V."/>
            <person name="Kovar C."/>
            <person name="Lara F."/>
            <person name="Lee S."/>
            <person name="Mata R."/>
            <person name="Mathew T."/>
            <person name="Moen C."/>
            <person name="Morales K."/>
            <person name="Munidasa M."/>
            <person name="Nazareth L."/>
            <person name="Ngo R."/>
            <person name="Nguyen L."/>
            <person name="Okwuonu G."/>
            <person name="Ongeri F."/>
            <person name="Patil S."/>
            <person name="Petrosino J."/>
            <person name="Pham C."/>
            <person name="Pham P."/>
            <person name="Pu L.-L."/>
            <person name="Puazo M."/>
            <person name="Raj R."/>
            <person name="Reid J."/>
            <person name="Rouhana J."/>
            <person name="Saada N."/>
            <person name="Shang Y."/>
            <person name="Simmons D."/>
            <person name="Thornton R."/>
            <person name="Warren J."/>
            <person name="Weissenberger G."/>
            <person name="Zhang J."/>
            <person name="Zhang L."/>
            <person name="Zhou C."/>
            <person name="Zhu D."/>
            <person name="Muzny D."/>
            <person name="Worley K."/>
            <person name="Gibbs R."/>
        </authorList>
    </citation>
    <scope>NUCLEOTIDE SEQUENCE [LARGE SCALE GENOMIC DNA]</scope>
    <source>
        <strain evidence="1 2">ATCC 51172</strain>
    </source>
</reference>
<gene>
    <name evidence="1" type="ORF">HMPREF0072_1333</name>
</gene>
<evidence type="ECO:0000313" key="2">
    <source>
        <dbReference type="Proteomes" id="UP000005984"/>
    </source>
</evidence>
<dbReference type="EMBL" id="ABYO01000215">
    <property type="protein sequence ID" value="EEI85990.1"/>
    <property type="molecule type" value="Genomic_DNA"/>
</dbReference>
<dbReference type="REBASE" id="30099">
    <property type="entry name" value="Ala51172ORF1334P"/>
</dbReference>
<keyword evidence="2" id="KW-1185">Reference proteome</keyword>
<dbReference type="HOGENOM" id="CLU_500273_0_0_9"/>
<dbReference type="Proteomes" id="UP000005984">
    <property type="component" value="Unassembled WGS sequence"/>
</dbReference>
<evidence type="ECO:0000313" key="1">
    <source>
        <dbReference type="EMBL" id="EEI85990.1"/>
    </source>
</evidence>
<accession>C2BG63</accession>
<protein>
    <submittedName>
        <fullName evidence="1">Uncharacterized protein</fullName>
    </submittedName>
</protein>
<dbReference type="RefSeq" id="WP_004829166.1">
    <property type="nucleotide sequence ID" value="NZ_GG666049.1"/>
</dbReference>
<name>C2BG63_9FIRM</name>
<organism evidence="1 2">
    <name type="scientific">Anaerococcus lactolyticus ATCC 51172</name>
    <dbReference type="NCBI Taxonomy" id="525254"/>
    <lineage>
        <taxon>Bacteria</taxon>
        <taxon>Bacillati</taxon>
        <taxon>Bacillota</taxon>
        <taxon>Tissierellia</taxon>
        <taxon>Tissierellales</taxon>
        <taxon>Peptoniphilaceae</taxon>
        <taxon>Anaerococcus</taxon>
    </lineage>
</organism>
<comment type="caution">
    <text evidence="1">The sequence shown here is derived from an EMBL/GenBank/DDBJ whole genome shotgun (WGS) entry which is preliminary data.</text>
</comment>
<dbReference type="eggNOG" id="ENOG5032XJK">
    <property type="taxonomic scope" value="Bacteria"/>
</dbReference>
<proteinExistence type="predicted"/>